<feature type="non-terminal residue" evidence="4">
    <location>
        <position position="511"/>
    </location>
</feature>
<keyword evidence="2" id="KW-0040">ANK repeat</keyword>
<dbReference type="PANTHER" id="PTHR24121">
    <property type="entry name" value="NO MECHANORECEPTOR POTENTIAL C, ISOFORM D-RELATED"/>
    <property type="match status" value="1"/>
</dbReference>
<gene>
    <name evidence="4" type="ORF">CR513_17410</name>
</gene>
<comment type="caution">
    <text evidence="4">The sequence shown here is derived from an EMBL/GenBank/DDBJ whole genome shotgun (WGS) entry which is preliminary data.</text>
</comment>
<feature type="non-terminal residue" evidence="4">
    <location>
        <position position="1"/>
    </location>
</feature>
<dbReference type="Pfam" id="PF12796">
    <property type="entry name" value="Ank_2"/>
    <property type="match status" value="1"/>
</dbReference>
<dbReference type="SMART" id="SM00248">
    <property type="entry name" value="ANK"/>
    <property type="match status" value="5"/>
</dbReference>
<name>A0A371H9P7_MUCPR</name>
<sequence length="511" mass="58074">MAEIDVEGLFSYAMNGQWREALEAYKKNPGALEAKITKAEDTVLHIAAYVGQTSFVTNVLDNISEEVCLNILQMHNTKGNTPLHLAAQLGNVDICHNIAKRDPNNLISCRNFDGETPLFLAAVHGNGDAFFCLHRHRQSCNDNDDNNNSQLARKSNGDTILHSTIASEYFGLALQIIKLYPNLVDTVNQDGLSPLQVLAGKPNCFKSSTRMELLQRIIEQPHFAFCSSMLLNFLQKAYNIRKWIFYLQLILHNFLPKTYNIQKLIFYLQLILHSIPKVLPPNFSVSLRRSSIYFLWEIKIPCLGYATSIPRNTKIGSMVDEFEKTDARYNEADTHDHYPMNYETCATFVSLLKGTAIGNEKATNNDEENNVSRKSDEEQAKKEKKRCPPNWEVAIRFLNHMMKVLLIICGVGTSWTGKIQRKKVKHILAKKVMNELIQRTSSLYKHEYGGMSVDDDNKSREKKNNSNNNEKGGFEKMNRRRDKSAILIAAKMGVTEMVEKILDTNPVAIHD</sequence>
<feature type="compositionally biased region" description="Basic and acidic residues" evidence="3">
    <location>
        <begin position="455"/>
        <end position="464"/>
    </location>
</feature>
<evidence type="ECO:0000256" key="3">
    <source>
        <dbReference type="SAM" id="MobiDB-lite"/>
    </source>
</evidence>
<dbReference type="InterPro" id="IPR036770">
    <property type="entry name" value="Ankyrin_rpt-contain_sf"/>
</dbReference>
<dbReference type="AlphaFoldDB" id="A0A371H9P7"/>
<evidence type="ECO:0000256" key="2">
    <source>
        <dbReference type="PROSITE-ProRule" id="PRU00023"/>
    </source>
</evidence>
<dbReference type="STRING" id="157652.A0A371H9P7"/>
<dbReference type="EMBL" id="QJKJ01003207">
    <property type="protein sequence ID" value="RDX99528.1"/>
    <property type="molecule type" value="Genomic_DNA"/>
</dbReference>
<protein>
    <submittedName>
        <fullName evidence="4">Uncharacterized protein</fullName>
    </submittedName>
</protein>
<keyword evidence="5" id="KW-1185">Reference proteome</keyword>
<dbReference type="PANTHER" id="PTHR24121:SF15">
    <property type="entry name" value="ANKYRIN REPEAT PROTEIN"/>
    <property type="match status" value="1"/>
</dbReference>
<dbReference type="SUPFAM" id="SSF48403">
    <property type="entry name" value="Ankyrin repeat"/>
    <property type="match status" value="1"/>
</dbReference>
<dbReference type="OrthoDB" id="20727at2759"/>
<evidence type="ECO:0000313" key="5">
    <source>
        <dbReference type="Proteomes" id="UP000257109"/>
    </source>
</evidence>
<accession>A0A371H9P7</accession>
<dbReference type="Proteomes" id="UP000257109">
    <property type="component" value="Unassembled WGS sequence"/>
</dbReference>
<feature type="region of interest" description="Disordered" evidence="3">
    <location>
        <begin position="360"/>
        <end position="385"/>
    </location>
</feature>
<dbReference type="GO" id="GO:0005886">
    <property type="term" value="C:plasma membrane"/>
    <property type="evidence" value="ECO:0007669"/>
    <property type="project" value="UniProtKB-SubCell"/>
</dbReference>
<dbReference type="Gene3D" id="1.25.40.20">
    <property type="entry name" value="Ankyrin repeat-containing domain"/>
    <property type="match status" value="1"/>
</dbReference>
<evidence type="ECO:0000256" key="1">
    <source>
        <dbReference type="ARBA" id="ARBA00004413"/>
    </source>
</evidence>
<dbReference type="InterPro" id="IPR002110">
    <property type="entry name" value="Ankyrin_rpt"/>
</dbReference>
<proteinExistence type="predicted"/>
<comment type="subcellular location">
    <subcellularLocation>
        <location evidence="1">Cell membrane</location>
        <topology evidence="1">Peripheral membrane protein</topology>
        <orientation evidence="1">Cytoplasmic side</orientation>
    </subcellularLocation>
</comment>
<dbReference type="PROSITE" id="PS50088">
    <property type="entry name" value="ANK_REPEAT"/>
    <property type="match status" value="1"/>
</dbReference>
<reference evidence="4" key="1">
    <citation type="submission" date="2018-05" db="EMBL/GenBank/DDBJ databases">
        <title>Draft genome of Mucuna pruriens seed.</title>
        <authorList>
            <person name="Nnadi N.E."/>
            <person name="Vos R."/>
            <person name="Hasami M.H."/>
            <person name="Devisetty U.K."/>
            <person name="Aguiy J.C."/>
        </authorList>
    </citation>
    <scope>NUCLEOTIDE SEQUENCE [LARGE SCALE GENOMIC DNA]</scope>
    <source>
        <strain evidence="4">JCA_2017</strain>
    </source>
</reference>
<organism evidence="4 5">
    <name type="scientific">Mucuna pruriens</name>
    <name type="common">Velvet bean</name>
    <name type="synonym">Dolichos pruriens</name>
    <dbReference type="NCBI Taxonomy" id="157652"/>
    <lineage>
        <taxon>Eukaryota</taxon>
        <taxon>Viridiplantae</taxon>
        <taxon>Streptophyta</taxon>
        <taxon>Embryophyta</taxon>
        <taxon>Tracheophyta</taxon>
        <taxon>Spermatophyta</taxon>
        <taxon>Magnoliopsida</taxon>
        <taxon>eudicotyledons</taxon>
        <taxon>Gunneridae</taxon>
        <taxon>Pentapetalae</taxon>
        <taxon>rosids</taxon>
        <taxon>fabids</taxon>
        <taxon>Fabales</taxon>
        <taxon>Fabaceae</taxon>
        <taxon>Papilionoideae</taxon>
        <taxon>50 kb inversion clade</taxon>
        <taxon>NPAAA clade</taxon>
        <taxon>indigoferoid/millettioid clade</taxon>
        <taxon>Phaseoleae</taxon>
        <taxon>Mucuna</taxon>
    </lineage>
</organism>
<feature type="region of interest" description="Disordered" evidence="3">
    <location>
        <begin position="448"/>
        <end position="477"/>
    </location>
</feature>
<feature type="repeat" description="ANK" evidence="2">
    <location>
        <begin position="78"/>
        <end position="94"/>
    </location>
</feature>
<evidence type="ECO:0000313" key="4">
    <source>
        <dbReference type="EMBL" id="RDX99528.1"/>
    </source>
</evidence>
<feature type="compositionally biased region" description="Basic and acidic residues" evidence="3">
    <location>
        <begin position="370"/>
        <end position="381"/>
    </location>
</feature>
<dbReference type="PROSITE" id="PS50297">
    <property type="entry name" value="ANK_REP_REGION"/>
    <property type="match status" value="1"/>
</dbReference>